<protein>
    <submittedName>
        <fullName evidence="2">Uncharacterized protein</fullName>
    </submittedName>
</protein>
<dbReference type="EMBL" id="JQFK01000016">
    <property type="protein sequence ID" value="KGK38699.1"/>
    <property type="molecule type" value="Genomic_DNA"/>
</dbReference>
<feature type="compositionally biased region" description="Acidic residues" evidence="1">
    <location>
        <begin position="41"/>
        <end position="62"/>
    </location>
</feature>
<dbReference type="eggNOG" id="ENOG502SYQX">
    <property type="taxonomic scope" value="Eukaryota"/>
</dbReference>
<dbReference type="VEuPathDB" id="FungiDB:C5L36_0A04570"/>
<reference evidence="3" key="1">
    <citation type="journal article" date="2014" name="Microb. Cell Fact.">
        <title>Exploiting Issatchenkia orientalis SD108 for succinic acid production.</title>
        <authorList>
            <person name="Xiao H."/>
            <person name="Shao Z."/>
            <person name="Jiang Y."/>
            <person name="Dole S."/>
            <person name="Zhao H."/>
        </authorList>
    </citation>
    <scope>NUCLEOTIDE SEQUENCE [LARGE SCALE GENOMIC DNA]</scope>
    <source>
        <strain evidence="3">SD108</strain>
    </source>
</reference>
<feature type="region of interest" description="Disordered" evidence="1">
    <location>
        <begin position="1"/>
        <end position="123"/>
    </location>
</feature>
<accession>A0A099P319</accession>
<feature type="region of interest" description="Disordered" evidence="1">
    <location>
        <begin position="138"/>
        <end position="169"/>
    </location>
</feature>
<feature type="compositionally biased region" description="Basic and acidic residues" evidence="1">
    <location>
        <begin position="94"/>
        <end position="106"/>
    </location>
</feature>
<gene>
    <name evidence="2" type="ORF">JL09_g2118</name>
</gene>
<evidence type="ECO:0000256" key="1">
    <source>
        <dbReference type="SAM" id="MobiDB-lite"/>
    </source>
</evidence>
<sequence>MVLHNDKWKRKAKWAVEKKHRAQGKGTLNKSADSDKAPHDENDENDEIDGSDEDYEHDEDEENARFGNSWRFADPVVDESILKDPEYQAQIQAKQREEEERSRYMRELVSSKVQGKPEENLETMKQVKSFKEMRKKGLSNLKFGSDSESGSEDEDGDGESNSQLGEPIVREFTDSEKAKFLALQEKIRHQKEVDLLKAKINKVNHKGTAKVLEIHTEKGKDNYRHLVDAKLHQMTENKDDLDELVGQMLGIDLKNAKVDETPHEGTFDLDNVIGNVPSNVTRHPSRSKGTVVPVKLEEADEDFLDSLI</sequence>
<organism evidence="2 3">
    <name type="scientific">Pichia kudriavzevii</name>
    <name type="common">Yeast</name>
    <name type="synonym">Issatchenkia orientalis</name>
    <dbReference type="NCBI Taxonomy" id="4909"/>
    <lineage>
        <taxon>Eukaryota</taxon>
        <taxon>Fungi</taxon>
        <taxon>Dikarya</taxon>
        <taxon>Ascomycota</taxon>
        <taxon>Saccharomycotina</taxon>
        <taxon>Pichiomycetes</taxon>
        <taxon>Pichiales</taxon>
        <taxon>Pichiaceae</taxon>
        <taxon>Pichia</taxon>
    </lineage>
</organism>
<proteinExistence type="predicted"/>
<evidence type="ECO:0000313" key="3">
    <source>
        <dbReference type="Proteomes" id="UP000029867"/>
    </source>
</evidence>
<dbReference type="AlphaFoldDB" id="A0A099P319"/>
<feature type="compositionally biased region" description="Acidic residues" evidence="1">
    <location>
        <begin position="149"/>
        <end position="158"/>
    </location>
</feature>
<evidence type="ECO:0000313" key="2">
    <source>
        <dbReference type="EMBL" id="KGK38699.1"/>
    </source>
</evidence>
<dbReference type="Proteomes" id="UP000029867">
    <property type="component" value="Unassembled WGS sequence"/>
</dbReference>
<feature type="compositionally biased region" description="Basic residues" evidence="1">
    <location>
        <begin position="7"/>
        <end position="23"/>
    </location>
</feature>
<dbReference type="HOGENOM" id="CLU_903326_0_0_1"/>
<name>A0A099P319_PICKU</name>
<comment type="caution">
    <text evidence="2">The sequence shown here is derived from an EMBL/GenBank/DDBJ whole genome shotgun (WGS) entry which is preliminary data.</text>
</comment>